<dbReference type="GO" id="GO:0016985">
    <property type="term" value="F:mannan endo-1,4-beta-mannosidase activity"/>
    <property type="evidence" value="ECO:0007669"/>
    <property type="project" value="UniProtKB-EC"/>
</dbReference>
<comment type="similarity">
    <text evidence="3">Belongs to the glycosyl hydrolase 5 (cellulase A) family.</text>
</comment>
<keyword evidence="5" id="KW-0964">Secreted</keyword>
<evidence type="ECO:0000256" key="6">
    <source>
        <dbReference type="ARBA" id="ARBA00022729"/>
    </source>
</evidence>
<evidence type="ECO:0000256" key="7">
    <source>
        <dbReference type="ARBA" id="ARBA00022801"/>
    </source>
</evidence>
<dbReference type="InterPro" id="IPR017853">
    <property type="entry name" value="GH"/>
</dbReference>
<feature type="domain" description="CBM1" evidence="11">
    <location>
        <begin position="18"/>
        <end position="54"/>
    </location>
</feature>
<comment type="catalytic activity">
    <reaction evidence="1">
        <text>Random hydrolysis of (1-&gt;4)-beta-D-mannosidic linkages in mannans, galactomannans and glucomannans.</text>
        <dbReference type="EC" id="3.2.1.78"/>
    </reaction>
</comment>
<evidence type="ECO:0000256" key="3">
    <source>
        <dbReference type="ARBA" id="ARBA00005641"/>
    </source>
</evidence>
<proteinExistence type="inferred from homology"/>
<dbReference type="PROSITE" id="PS51164">
    <property type="entry name" value="CBM1_2"/>
    <property type="match status" value="1"/>
</dbReference>
<evidence type="ECO:0000256" key="8">
    <source>
        <dbReference type="ARBA" id="ARBA00023295"/>
    </source>
</evidence>
<feature type="signal peptide" evidence="10">
    <location>
        <begin position="1"/>
        <end position="18"/>
    </location>
</feature>
<keyword evidence="8" id="KW-0326">Glycosidase</keyword>
<dbReference type="EC" id="3.2.1.78" evidence="4"/>
<protein>
    <recommendedName>
        <fullName evidence="4">mannan endo-1,4-beta-mannosidase</fullName>
        <ecNumber evidence="4">3.2.1.78</ecNumber>
    </recommendedName>
</protein>
<keyword evidence="13" id="KW-1185">Reference proteome</keyword>
<dbReference type="InterPro" id="IPR035971">
    <property type="entry name" value="CBD_sf"/>
</dbReference>
<dbReference type="GO" id="GO:0005576">
    <property type="term" value="C:extracellular region"/>
    <property type="evidence" value="ECO:0007669"/>
    <property type="project" value="UniProtKB-SubCell"/>
</dbReference>
<evidence type="ECO:0000256" key="2">
    <source>
        <dbReference type="ARBA" id="ARBA00004613"/>
    </source>
</evidence>
<evidence type="ECO:0000256" key="1">
    <source>
        <dbReference type="ARBA" id="ARBA00001678"/>
    </source>
</evidence>
<gene>
    <name evidence="12" type="ORF">IFR04_015520</name>
</gene>
<dbReference type="PANTHER" id="PTHR31451">
    <property type="match status" value="1"/>
</dbReference>
<dbReference type="InterPro" id="IPR000254">
    <property type="entry name" value="CBD"/>
</dbReference>
<evidence type="ECO:0000313" key="13">
    <source>
        <dbReference type="Proteomes" id="UP000664132"/>
    </source>
</evidence>
<dbReference type="Proteomes" id="UP000664132">
    <property type="component" value="Unassembled WGS sequence"/>
</dbReference>
<dbReference type="FunFam" id="3.20.20.80:FF:000076">
    <property type="entry name" value="Mannan endo-1,4-beta-mannosidase A"/>
    <property type="match status" value="1"/>
</dbReference>
<dbReference type="OrthoDB" id="406631at2759"/>
<dbReference type="InterPro" id="IPR045053">
    <property type="entry name" value="MAN-like"/>
</dbReference>
<evidence type="ECO:0000256" key="10">
    <source>
        <dbReference type="SAM" id="SignalP"/>
    </source>
</evidence>
<dbReference type="AlphaFoldDB" id="A0A8H7SXI5"/>
<keyword evidence="7" id="KW-0378">Hydrolase</keyword>
<comment type="subcellular location">
    <subcellularLocation>
        <location evidence="2">Secreted</location>
    </subcellularLocation>
</comment>
<organism evidence="12 13">
    <name type="scientific">Cadophora malorum</name>
    <dbReference type="NCBI Taxonomy" id="108018"/>
    <lineage>
        <taxon>Eukaryota</taxon>
        <taxon>Fungi</taxon>
        <taxon>Dikarya</taxon>
        <taxon>Ascomycota</taxon>
        <taxon>Pezizomycotina</taxon>
        <taxon>Leotiomycetes</taxon>
        <taxon>Helotiales</taxon>
        <taxon>Ploettnerulaceae</taxon>
        <taxon>Cadophora</taxon>
    </lineage>
</organism>
<evidence type="ECO:0000256" key="9">
    <source>
        <dbReference type="SAM" id="MobiDB-lite"/>
    </source>
</evidence>
<evidence type="ECO:0000256" key="4">
    <source>
        <dbReference type="ARBA" id="ARBA00012706"/>
    </source>
</evidence>
<dbReference type="GO" id="GO:0046355">
    <property type="term" value="P:mannan catabolic process"/>
    <property type="evidence" value="ECO:0007669"/>
    <property type="project" value="UniProtKB-ARBA"/>
</dbReference>
<evidence type="ECO:0000313" key="12">
    <source>
        <dbReference type="EMBL" id="KAG4411334.1"/>
    </source>
</evidence>
<dbReference type="SMART" id="SM00236">
    <property type="entry name" value="fCBD"/>
    <property type="match status" value="1"/>
</dbReference>
<feature type="region of interest" description="Disordered" evidence="9">
    <location>
        <begin position="61"/>
        <end position="103"/>
    </location>
</feature>
<keyword evidence="6 10" id="KW-0732">Signal</keyword>
<sequence>MRSSILLSAASAIAGVNAQQSAYGQCGGVNWTGATTCVSGYTCSYQNAYYSQCVPGTASVGSSTSTRPASSSSTTLTTSTVKPSSSTSKASTTASATSTPTGGITGYAKPNGHAFTINGKATYFMGTNTYYIGFLNNNADIDLIMSHLQTTGLKVLRVWGFNDVTALPGGDTVWYQSFINGQDPVINTGANGLQRLDYVVKSAEAHGISLIINFVNNWTDYGGMAAYASYYGIAVTDWYTSTAAQAQYRKYIAAVVARYKTSTAVFAWELANEPRCTGCATSVITNWVSSTSAYIKSLDSNHMVCIGDEGFGLDGGADTSYPYTSGPGLNFTNNLAISTIDFGTYHAYPGSWGETDDWVPSWIQTHAAAAAALGKPVIFEEYGTNNAKSNMASWQTAVLNTQTAGDMYWQYGDSLSYGLTHDDGHAIYYGSADYATYVTAHAAAMNAKAV</sequence>
<reference evidence="12" key="1">
    <citation type="submission" date="2021-02" db="EMBL/GenBank/DDBJ databases">
        <title>Genome sequence Cadophora malorum strain M34.</title>
        <authorList>
            <person name="Stefanovic E."/>
            <person name="Vu D."/>
            <person name="Scully C."/>
            <person name="Dijksterhuis J."/>
            <person name="Roader J."/>
            <person name="Houbraken J."/>
        </authorList>
    </citation>
    <scope>NUCLEOTIDE SEQUENCE</scope>
    <source>
        <strain evidence="12">M34</strain>
    </source>
</reference>
<dbReference type="InterPro" id="IPR001547">
    <property type="entry name" value="Glyco_hydro_5"/>
</dbReference>
<dbReference type="SUPFAM" id="SSF51445">
    <property type="entry name" value="(Trans)glycosidases"/>
    <property type="match status" value="1"/>
</dbReference>
<feature type="chain" id="PRO_5034062803" description="mannan endo-1,4-beta-mannosidase" evidence="10">
    <location>
        <begin position="19"/>
        <end position="450"/>
    </location>
</feature>
<feature type="compositionally biased region" description="Low complexity" evidence="9">
    <location>
        <begin position="62"/>
        <end position="101"/>
    </location>
</feature>
<accession>A0A8H7SXI5</accession>
<dbReference type="PANTHER" id="PTHR31451:SF39">
    <property type="entry name" value="MANNAN ENDO-1,4-BETA-MANNOSIDASE 1"/>
    <property type="match status" value="1"/>
</dbReference>
<name>A0A8H7SXI5_9HELO</name>
<dbReference type="PROSITE" id="PS00562">
    <property type="entry name" value="CBM1_1"/>
    <property type="match status" value="1"/>
</dbReference>
<evidence type="ECO:0000256" key="5">
    <source>
        <dbReference type="ARBA" id="ARBA00022525"/>
    </source>
</evidence>
<dbReference type="GO" id="GO:0030248">
    <property type="term" value="F:cellulose binding"/>
    <property type="evidence" value="ECO:0007669"/>
    <property type="project" value="InterPro"/>
</dbReference>
<dbReference type="Pfam" id="PF00734">
    <property type="entry name" value="CBM_1"/>
    <property type="match status" value="1"/>
</dbReference>
<dbReference type="EMBL" id="JAFJYH010000490">
    <property type="protein sequence ID" value="KAG4411334.1"/>
    <property type="molecule type" value="Genomic_DNA"/>
</dbReference>
<dbReference type="Pfam" id="PF26410">
    <property type="entry name" value="GH5_mannosidase"/>
    <property type="match status" value="1"/>
</dbReference>
<comment type="caution">
    <text evidence="12">The sequence shown here is derived from an EMBL/GenBank/DDBJ whole genome shotgun (WGS) entry which is preliminary data.</text>
</comment>
<evidence type="ECO:0000259" key="11">
    <source>
        <dbReference type="PROSITE" id="PS51164"/>
    </source>
</evidence>
<dbReference type="SUPFAM" id="SSF57180">
    <property type="entry name" value="Cellulose-binding domain"/>
    <property type="match status" value="1"/>
</dbReference>
<dbReference type="Gene3D" id="3.20.20.80">
    <property type="entry name" value="Glycosidases"/>
    <property type="match status" value="1"/>
</dbReference>